<feature type="domain" description="Terminase large subunit gp17-like C-terminal" evidence="2">
    <location>
        <begin position="325"/>
        <end position="472"/>
    </location>
</feature>
<evidence type="ECO:0000259" key="2">
    <source>
        <dbReference type="Pfam" id="PF17289"/>
    </source>
</evidence>
<name>A0A2H0VG30_9BACT</name>
<dbReference type="AlphaFoldDB" id="A0A2H0VG30"/>
<keyword evidence="1" id="KW-1188">Viral release from host cell</keyword>
<dbReference type="InterPro" id="IPR027417">
    <property type="entry name" value="P-loop_NTPase"/>
</dbReference>
<evidence type="ECO:0000313" key="3">
    <source>
        <dbReference type="EMBL" id="PIR98065.1"/>
    </source>
</evidence>
<evidence type="ECO:0000313" key="4">
    <source>
        <dbReference type="Proteomes" id="UP000231466"/>
    </source>
</evidence>
<proteinExistence type="predicted"/>
<dbReference type="Gene3D" id="3.40.50.300">
    <property type="entry name" value="P-loop containing nucleotide triphosphate hydrolases"/>
    <property type="match status" value="1"/>
</dbReference>
<comment type="caution">
    <text evidence="3">The sequence shown here is derived from an EMBL/GenBank/DDBJ whole genome shotgun (WGS) entry which is preliminary data.</text>
</comment>
<dbReference type="Proteomes" id="UP000231466">
    <property type="component" value="Unassembled WGS sequence"/>
</dbReference>
<reference evidence="4" key="1">
    <citation type="submission" date="2017-09" db="EMBL/GenBank/DDBJ databases">
        <title>Depth-based differentiation of microbial function through sediment-hosted aquifers and enrichment of novel symbionts in the deep terrestrial subsurface.</title>
        <authorList>
            <person name="Probst A.J."/>
            <person name="Ladd B."/>
            <person name="Jarett J.K."/>
            <person name="Geller-Mcgrath D.E."/>
            <person name="Sieber C.M.K."/>
            <person name="Emerson J.B."/>
            <person name="Anantharaman K."/>
            <person name="Thomas B.C."/>
            <person name="Malmstrom R."/>
            <person name="Stieglmeier M."/>
            <person name="Klingl A."/>
            <person name="Woyke T."/>
            <person name="Ryan C.M."/>
            <person name="Banfield J.F."/>
        </authorList>
    </citation>
    <scope>NUCLEOTIDE SEQUENCE [LARGE SCALE GENOMIC DNA]</scope>
</reference>
<organism evidence="3 4">
    <name type="scientific">Candidatus Colwellbacteria bacterium CG10_big_fil_rev_8_21_14_0_10_42_22</name>
    <dbReference type="NCBI Taxonomy" id="1974540"/>
    <lineage>
        <taxon>Bacteria</taxon>
        <taxon>Candidatus Colwelliibacteriota</taxon>
    </lineage>
</organism>
<dbReference type="InterPro" id="IPR035421">
    <property type="entry name" value="Terminase_6C"/>
</dbReference>
<sequence>MSRKTMKKMNKEGVLKAIIDRAIKKPAFRRILGRESHFWFFHIYLRDHVTHSTANFQKELLSLTGDEKVSFLVTVAFRGSGKTTICSLSLPIWAIIGRLKKKFVVVINDTQHQSKYSFMNLKRELEDNSLLRRDMGPFKEESDEWGNYTLYLPWYDAKIVFLSIDQRIRGVKHKQYRPDLIVVDDVEDLESTRTQEGRDKTYQKFKGDILPAGDQNTKMIVIGNLLHEDSLLKRLEREIQDGRLTGIFRTHPVVDDNGKSLWLGKYPDKESLEIERKKIGSMEAWKREFLLVIVPPGDQVIKREWIQHYDAMPPREGYQYRWTKMGIDLAISERETADYTAIVGVSLFGHDKQRVVYVHPHPINKRIDFPTTLDEEKYYATMLGDGKPVEALVEDVAYQRSLPQQLAQDGFPAKGVKIGTQDKRTRLIGISAWIKSGRVLFPMEGCEKLIEQLIGFGTERHDDLVDALVIAVTAAIEARTSAWAVGKMDKI</sequence>
<dbReference type="EMBL" id="PFAH01000005">
    <property type="protein sequence ID" value="PIR98065.1"/>
    <property type="molecule type" value="Genomic_DNA"/>
</dbReference>
<dbReference type="Gene3D" id="3.30.420.240">
    <property type="match status" value="1"/>
</dbReference>
<evidence type="ECO:0000256" key="1">
    <source>
        <dbReference type="ARBA" id="ARBA00022612"/>
    </source>
</evidence>
<accession>A0A2H0VG30</accession>
<dbReference type="Pfam" id="PF17289">
    <property type="entry name" value="Terminase_6C"/>
    <property type="match status" value="1"/>
</dbReference>
<gene>
    <name evidence="3" type="ORF">COT89_01345</name>
</gene>
<protein>
    <recommendedName>
        <fullName evidence="2">Terminase large subunit gp17-like C-terminal domain-containing protein</fullName>
    </recommendedName>
</protein>